<feature type="domain" description="Ig-like" evidence="7">
    <location>
        <begin position="387"/>
        <end position="483"/>
    </location>
</feature>
<accession>A0A8B9EFB0</accession>
<feature type="domain" description="Ig-like" evidence="7">
    <location>
        <begin position="282"/>
        <end position="374"/>
    </location>
</feature>
<dbReference type="Ensembl" id="ENSACDT00005024825.1">
    <property type="protein sequence ID" value="ENSACDP00005020747.1"/>
    <property type="gene ID" value="ENSACDG00005015040.1"/>
</dbReference>
<dbReference type="InterPro" id="IPR051755">
    <property type="entry name" value="Ig-like_CS_Receptor"/>
</dbReference>
<sequence>MGGTATSTGTGQRERGGPKPHAARAQTAALPLTQGFVGASLQPGLSCRNRGHPVPTAAPPAPGSVQASGRARGGFNSGRVSGVKSCCAPAQLGLLLPAPSGRGAGTKSVNSTRPFPFPVQLLVFLLELEPKFSAAPMAPLCAALLARLLLGQLSLVPAWLSGAGAQAGQGFELRQPQKEMSVIAGETLTLTCTVTEGGPIGPVRWLKGWGSGNETIYDQKEPSSSRGTMAVDQSNTDFTILIRDVRLEDAGTYYCVKFRKTDTSEELYRRGEGTVVSVQARPSNPTVSGPSHRAEPGKTASFTCKTGGFFPSDIRVKWFKDRAPIQAQPIRITPGPSNFTYNMSSTVTVTLQKDDIRSELTCEVQHATLTAPLNRSYHLSQILRVPPNVLVAQLPDPVGLNKTVNFTCDVQGFYPGSVSVTWLENGTEMNTGSPPRPTETPKGLFELRSTVAVQAVQEKNGSVFTCRVVHEGRDPIIGRATLRVAALDQKESNSPNTNGSSLFIYVAVGVVCTVLALLVVAILFLIRAKQSKGKSSPSARLHEPEKSSGTTTQESDPNNLTYADLNFTKEKKNIQRIIETWTWCTSARRPGGPPRAPRRPPPSMPASRSSSSERGCTGWGLRGPGPPWGGLPRQHRLLWYLRFGMEVQPLVLWLLLGADFCPQRLDFWGSVGTPCLWDSPLAERAPELWRVGFACKTQGCIAGERCSSSGNPGRAGGDQDSASEPSAVGMLLPQLPAAGAPTLPLGALLPGKTLALKEGREPLSSQVSLLRALTPRPPRLGRCARCVRRAMAVLAFPYCAVQGTAAGAVQFPGTEHLPPPPPLPRPLHPKGTGPSLRPGPPAGPAAPAPSCRSPTRHQAARSPGTPAGTSARQQPRRPLASPGTRGARPARGCHHPSPWIRACHAAKLSKEPKLVHPQHPWVPATTHTSPRAPSSADHTPSPCDVPRRVPATPQPSLFYLLAKFQGLLGTSTHQGPHAALGAPFLAGAQGALGRAVGGGCRSQGEAEHQHQRPPRHPALQPLPGEGETAQGPSPTRVQHPEPSPHRARSPSPPRGVEQATYCFHPLLGTRARTRARTITTHLWELLLGTKGDRSDPRGHRRTRTPPAAWPFAQASRTKAPSQAPHHLLCVVRKDSPFFF</sequence>
<dbReference type="FunFam" id="2.60.40.10:FF:000295">
    <property type="entry name" value="Tyrosine-protein phosphatase non-receptor type substrate 1"/>
    <property type="match status" value="1"/>
</dbReference>
<name>A0A8B9EFB0_ANSCY</name>
<evidence type="ECO:0000256" key="4">
    <source>
        <dbReference type="ARBA" id="ARBA00023319"/>
    </source>
</evidence>
<keyword evidence="2" id="KW-1015">Disulfide bond</keyword>
<evidence type="ECO:0000256" key="2">
    <source>
        <dbReference type="ARBA" id="ARBA00023157"/>
    </source>
</evidence>
<feature type="region of interest" description="Disordered" evidence="5">
    <location>
        <begin position="534"/>
        <end position="560"/>
    </location>
</feature>
<feature type="compositionally biased region" description="Pro residues" evidence="5">
    <location>
        <begin position="837"/>
        <end position="847"/>
    </location>
</feature>
<dbReference type="SUPFAM" id="SSF48726">
    <property type="entry name" value="Immunoglobulin"/>
    <property type="match status" value="3"/>
</dbReference>
<evidence type="ECO:0000256" key="6">
    <source>
        <dbReference type="SAM" id="Phobius"/>
    </source>
</evidence>
<feature type="compositionally biased region" description="Pro residues" evidence="5">
    <location>
        <begin position="591"/>
        <end position="604"/>
    </location>
</feature>
<keyword evidence="3" id="KW-0325">Glycoprotein</keyword>
<feature type="compositionally biased region" description="Polar residues" evidence="5">
    <location>
        <begin position="925"/>
        <end position="938"/>
    </location>
</feature>
<dbReference type="AlphaFoldDB" id="A0A8B9EFB0"/>
<feature type="region of interest" description="Disordered" evidence="5">
    <location>
        <begin position="994"/>
        <end position="1057"/>
    </location>
</feature>
<dbReference type="InterPro" id="IPR013783">
    <property type="entry name" value="Ig-like_fold"/>
</dbReference>
<organism evidence="8 9">
    <name type="scientific">Anser cygnoides</name>
    <name type="common">Swan goose</name>
    <dbReference type="NCBI Taxonomy" id="8845"/>
    <lineage>
        <taxon>Eukaryota</taxon>
        <taxon>Metazoa</taxon>
        <taxon>Chordata</taxon>
        <taxon>Craniata</taxon>
        <taxon>Vertebrata</taxon>
        <taxon>Euteleostomi</taxon>
        <taxon>Archelosauria</taxon>
        <taxon>Archosauria</taxon>
        <taxon>Dinosauria</taxon>
        <taxon>Saurischia</taxon>
        <taxon>Theropoda</taxon>
        <taxon>Coelurosauria</taxon>
        <taxon>Aves</taxon>
        <taxon>Neognathae</taxon>
        <taxon>Galloanserae</taxon>
        <taxon>Anseriformes</taxon>
        <taxon>Anatidae</taxon>
        <taxon>Anserinae</taxon>
        <taxon>Anser</taxon>
    </lineage>
</organism>
<dbReference type="Gene3D" id="2.60.40.10">
    <property type="entry name" value="Immunoglobulins"/>
    <property type="match status" value="3"/>
</dbReference>
<feature type="region of interest" description="Disordered" evidence="5">
    <location>
        <begin position="281"/>
        <end position="300"/>
    </location>
</feature>
<evidence type="ECO:0000256" key="5">
    <source>
        <dbReference type="SAM" id="MobiDB-lite"/>
    </source>
</evidence>
<evidence type="ECO:0000313" key="9">
    <source>
        <dbReference type="Proteomes" id="UP000694521"/>
    </source>
</evidence>
<dbReference type="InterPro" id="IPR003599">
    <property type="entry name" value="Ig_sub"/>
</dbReference>
<dbReference type="InterPro" id="IPR003006">
    <property type="entry name" value="Ig/MHC_CS"/>
</dbReference>
<dbReference type="InterPro" id="IPR003598">
    <property type="entry name" value="Ig_sub2"/>
</dbReference>
<dbReference type="InterPro" id="IPR013106">
    <property type="entry name" value="Ig_V-set"/>
</dbReference>
<dbReference type="InterPro" id="IPR036179">
    <property type="entry name" value="Ig-like_dom_sf"/>
</dbReference>
<dbReference type="InterPro" id="IPR007110">
    <property type="entry name" value="Ig-like_dom"/>
</dbReference>
<dbReference type="SMART" id="SM00407">
    <property type="entry name" value="IGc1"/>
    <property type="match status" value="2"/>
</dbReference>
<keyword evidence="4" id="KW-0393">Immunoglobulin domain</keyword>
<evidence type="ECO:0000313" key="8">
    <source>
        <dbReference type="Ensembl" id="ENSACDP00005020747.1"/>
    </source>
</evidence>
<dbReference type="Pfam" id="PF07686">
    <property type="entry name" value="V-set"/>
    <property type="match status" value="1"/>
</dbReference>
<proteinExistence type="predicted"/>
<feature type="compositionally biased region" description="Pro residues" evidence="5">
    <location>
        <begin position="817"/>
        <end position="826"/>
    </location>
</feature>
<dbReference type="InterPro" id="IPR003597">
    <property type="entry name" value="Ig_C1-set"/>
</dbReference>
<feature type="region of interest" description="Disordered" evidence="5">
    <location>
        <begin position="811"/>
        <end position="897"/>
    </location>
</feature>
<keyword evidence="6" id="KW-1133">Transmembrane helix</keyword>
<dbReference type="SMART" id="SM00406">
    <property type="entry name" value="IGv"/>
    <property type="match status" value="1"/>
</dbReference>
<protein>
    <recommendedName>
        <fullName evidence="7">Ig-like domain-containing protein</fullName>
    </recommendedName>
</protein>
<feature type="region of interest" description="Disordered" evidence="5">
    <location>
        <begin position="917"/>
        <end position="947"/>
    </location>
</feature>
<keyword evidence="6" id="KW-0472">Membrane</keyword>
<feature type="compositionally biased region" description="Low complexity" evidence="5">
    <location>
        <begin position="605"/>
        <end position="615"/>
    </location>
</feature>
<dbReference type="PROSITE" id="PS00290">
    <property type="entry name" value="IG_MHC"/>
    <property type="match status" value="1"/>
</dbReference>
<dbReference type="Proteomes" id="UP000694521">
    <property type="component" value="Unplaced"/>
</dbReference>
<keyword evidence="6" id="KW-0812">Transmembrane</keyword>
<dbReference type="CDD" id="cd05772">
    <property type="entry name" value="IgC1_SIRP_domain_2"/>
    <property type="match status" value="1"/>
</dbReference>
<dbReference type="Pfam" id="PF07654">
    <property type="entry name" value="C1-set"/>
    <property type="match status" value="2"/>
</dbReference>
<reference evidence="8" key="2">
    <citation type="submission" date="2025-09" db="UniProtKB">
        <authorList>
            <consortium name="Ensembl"/>
        </authorList>
    </citation>
    <scope>IDENTIFICATION</scope>
</reference>
<feature type="region of interest" description="Disordered" evidence="5">
    <location>
        <begin position="585"/>
        <end position="627"/>
    </location>
</feature>
<dbReference type="PROSITE" id="PS50835">
    <property type="entry name" value="IG_LIKE"/>
    <property type="match status" value="3"/>
</dbReference>
<evidence type="ECO:0000256" key="1">
    <source>
        <dbReference type="ARBA" id="ARBA00022729"/>
    </source>
</evidence>
<feature type="region of interest" description="Disordered" evidence="5">
    <location>
        <begin position="1"/>
        <end position="25"/>
    </location>
</feature>
<feature type="domain" description="Ig-like" evidence="7">
    <location>
        <begin position="157"/>
        <end position="255"/>
    </location>
</feature>
<feature type="compositionally biased region" description="Polar residues" evidence="5">
    <location>
        <begin position="1"/>
        <end position="11"/>
    </location>
</feature>
<keyword evidence="9" id="KW-1185">Reference proteome</keyword>
<dbReference type="SMART" id="SM00409">
    <property type="entry name" value="IG"/>
    <property type="match status" value="3"/>
</dbReference>
<feature type="region of interest" description="Disordered" evidence="5">
    <location>
        <begin position="41"/>
        <end position="73"/>
    </location>
</feature>
<evidence type="ECO:0000256" key="3">
    <source>
        <dbReference type="ARBA" id="ARBA00023180"/>
    </source>
</evidence>
<feature type="transmembrane region" description="Helical" evidence="6">
    <location>
        <begin position="502"/>
        <end position="526"/>
    </location>
</feature>
<dbReference type="PANTHER" id="PTHR19971">
    <property type="entry name" value="SIGNAL-REGULATORY PROTEIN BETA"/>
    <property type="match status" value="1"/>
</dbReference>
<evidence type="ECO:0000259" key="7">
    <source>
        <dbReference type="PROSITE" id="PS50835"/>
    </source>
</evidence>
<reference evidence="8" key="1">
    <citation type="submission" date="2025-08" db="UniProtKB">
        <authorList>
            <consortium name="Ensembl"/>
        </authorList>
    </citation>
    <scope>IDENTIFICATION</scope>
</reference>
<dbReference type="SMART" id="SM00408">
    <property type="entry name" value="IGc2"/>
    <property type="match status" value="2"/>
</dbReference>
<keyword evidence="1" id="KW-0732">Signal</keyword>
<feature type="compositionally biased region" description="Polar residues" evidence="5">
    <location>
        <begin position="547"/>
        <end position="560"/>
    </location>
</feature>